<dbReference type="AlphaFoldDB" id="A0A165FJX3"/>
<dbReference type="InterPro" id="IPR050425">
    <property type="entry name" value="NAD(P)_dehydrat-like"/>
</dbReference>
<protein>
    <submittedName>
        <fullName evidence="4">NAD(P)-binding protein</fullName>
    </submittedName>
</protein>
<evidence type="ECO:0000313" key="5">
    <source>
        <dbReference type="Proteomes" id="UP000076842"/>
    </source>
</evidence>
<dbReference type="PANTHER" id="PTHR10366:SF564">
    <property type="entry name" value="STEROL-4-ALPHA-CARBOXYLATE 3-DEHYDROGENASE, DECARBOXYLATING"/>
    <property type="match status" value="1"/>
</dbReference>
<dbReference type="SUPFAM" id="SSF51735">
    <property type="entry name" value="NAD(P)-binding Rossmann-fold domains"/>
    <property type="match status" value="1"/>
</dbReference>
<accession>A0A165FJX3</accession>
<dbReference type="STRING" id="1353952.A0A165FJX3"/>
<organism evidence="4 5">
    <name type="scientific">Calocera cornea HHB12733</name>
    <dbReference type="NCBI Taxonomy" id="1353952"/>
    <lineage>
        <taxon>Eukaryota</taxon>
        <taxon>Fungi</taxon>
        <taxon>Dikarya</taxon>
        <taxon>Basidiomycota</taxon>
        <taxon>Agaricomycotina</taxon>
        <taxon>Dacrymycetes</taxon>
        <taxon>Dacrymycetales</taxon>
        <taxon>Dacrymycetaceae</taxon>
        <taxon>Calocera</taxon>
    </lineage>
</organism>
<proteinExistence type="inferred from homology"/>
<keyword evidence="5" id="KW-1185">Reference proteome</keyword>
<feature type="domain" description="NAD-dependent epimerase/dehydratase" evidence="3">
    <location>
        <begin position="54"/>
        <end position="254"/>
    </location>
</feature>
<dbReference type="OrthoDB" id="2735536at2759"/>
<dbReference type="Pfam" id="PF01370">
    <property type="entry name" value="Epimerase"/>
    <property type="match status" value="1"/>
</dbReference>
<evidence type="ECO:0000256" key="2">
    <source>
        <dbReference type="ARBA" id="ARBA00023445"/>
    </source>
</evidence>
<dbReference type="InParanoid" id="A0A165FJX3"/>
<dbReference type="Proteomes" id="UP000076842">
    <property type="component" value="Unassembled WGS sequence"/>
</dbReference>
<comment type="similarity">
    <text evidence="2">Belongs to the NAD(P)-dependent epimerase/dehydratase family. Dihydroflavonol-4-reductase subfamily.</text>
</comment>
<dbReference type="EMBL" id="KV423971">
    <property type="protein sequence ID" value="KZT56861.1"/>
    <property type="molecule type" value="Genomic_DNA"/>
</dbReference>
<evidence type="ECO:0000259" key="3">
    <source>
        <dbReference type="Pfam" id="PF01370"/>
    </source>
</evidence>
<evidence type="ECO:0000256" key="1">
    <source>
        <dbReference type="ARBA" id="ARBA00023002"/>
    </source>
</evidence>
<dbReference type="InterPro" id="IPR001509">
    <property type="entry name" value="Epimerase_deHydtase"/>
</dbReference>
<dbReference type="InterPro" id="IPR036291">
    <property type="entry name" value="NAD(P)-bd_dom_sf"/>
</dbReference>
<keyword evidence="1" id="KW-0560">Oxidoreductase</keyword>
<dbReference type="FunCoup" id="A0A165FJX3">
    <property type="interactions" value="50"/>
</dbReference>
<reference evidence="4 5" key="1">
    <citation type="journal article" date="2016" name="Mol. Biol. Evol.">
        <title>Comparative Genomics of Early-Diverging Mushroom-Forming Fungi Provides Insights into the Origins of Lignocellulose Decay Capabilities.</title>
        <authorList>
            <person name="Nagy L.G."/>
            <person name="Riley R."/>
            <person name="Tritt A."/>
            <person name="Adam C."/>
            <person name="Daum C."/>
            <person name="Floudas D."/>
            <person name="Sun H."/>
            <person name="Yadav J.S."/>
            <person name="Pangilinan J."/>
            <person name="Larsson K.H."/>
            <person name="Matsuura K."/>
            <person name="Barry K."/>
            <person name="Labutti K."/>
            <person name="Kuo R."/>
            <person name="Ohm R.A."/>
            <person name="Bhattacharya S.S."/>
            <person name="Shirouzu T."/>
            <person name="Yoshinaga Y."/>
            <person name="Martin F.M."/>
            <person name="Grigoriev I.V."/>
            <person name="Hibbett D.S."/>
        </authorList>
    </citation>
    <scope>NUCLEOTIDE SEQUENCE [LARGE SCALE GENOMIC DNA]</scope>
    <source>
        <strain evidence="4 5">HHB12733</strain>
    </source>
</reference>
<dbReference type="PANTHER" id="PTHR10366">
    <property type="entry name" value="NAD DEPENDENT EPIMERASE/DEHYDRATASE"/>
    <property type="match status" value="1"/>
</dbReference>
<sequence length="392" mass="44152">MKLMYLRPACHCADTIDWLGCSLSTDVYRRHLEMTYSIPGQTIEISIIASQNIVLATGGNGYVGAKTVLELIKRSYKVKATIRSQAKADAFNKLYPTQSTFIEWVVVPDFTSEDAMTAATANVDFVIHMASPFHFSFTDNVNEVLKPAKEMTLVTLRAAAKHPRIKRVVITSSFVAVWDLMKDNGLWPGKTYSAEDFNPATWDQAASSPNPFFVYSASKVLAERAAYEFVEFVEQEKPSFSITTFCPPIIFGPPPQPEVTIGNLNTSIDIIWSVVSGRNRSIDTALPVFVDNRDLAYLQVAALTNEKAKNQRYLAVSDHWYVEELVQIVKGEFADQAYRLPPTTRTKAPEHFDFDGAKTERDFDIEWIPLRRSIVDTMKFLYKKEEERAGSA</sequence>
<name>A0A165FJX3_9BASI</name>
<gene>
    <name evidence="4" type="ORF">CALCODRAFT_299879</name>
</gene>
<evidence type="ECO:0000313" key="4">
    <source>
        <dbReference type="EMBL" id="KZT56861.1"/>
    </source>
</evidence>
<dbReference type="Gene3D" id="3.40.50.720">
    <property type="entry name" value="NAD(P)-binding Rossmann-like Domain"/>
    <property type="match status" value="1"/>
</dbReference>
<dbReference type="GO" id="GO:0016616">
    <property type="term" value="F:oxidoreductase activity, acting on the CH-OH group of donors, NAD or NADP as acceptor"/>
    <property type="evidence" value="ECO:0007669"/>
    <property type="project" value="TreeGrafter"/>
</dbReference>